<feature type="chain" id="PRO_5046860182" description="Secreted protein" evidence="1">
    <location>
        <begin position="21"/>
        <end position="226"/>
    </location>
</feature>
<evidence type="ECO:0000313" key="2">
    <source>
        <dbReference type="EMBL" id="MCH7411041.1"/>
    </source>
</evidence>
<feature type="signal peptide" evidence="1">
    <location>
        <begin position="1"/>
        <end position="20"/>
    </location>
</feature>
<comment type="caution">
    <text evidence="2">The sequence shown here is derived from an EMBL/GenBank/DDBJ whole genome shotgun (WGS) entry which is preliminary data.</text>
</comment>
<name>A0ABS9V3Q2_9BACT</name>
<keyword evidence="1" id="KW-0732">Signal</keyword>
<accession>A0ABS9V3Q2</accession>
<proteinExistence type="predicted"/>
<protein>
    <recommendedName>
        <fullName evidence="4">Secreted protein</fullName>
    </recommendedName>
</protein>
<dbReference type="Proteomes" id="UP001165489">
    <property type="component" value="Unassembled WGS sequence"/>
</dbReference>
<dbReference type="EMBL" id="JAKZGP010000056">
    <property type="protein sequence ID" value="MCH7411041.1"/>
    <property type="molecule type" value="Genomic_DNA"/>
</dbReference>
<dbReference type="RefSeq" id="WP_241349397.1">
    <property type="nucleotide sequence ID" value="NZ_JAKZGP010000056.1"/>
</dbReference>
<reference evidence="2" key="1">
    <citation type="submission" date="2022-03" db="EMBL/GenBank/DDBJ databases">
        <title>De novo assembled genomes of Belliella spp. (Cyclobacteriaceae) strains.</title>
        <authorList>
            <person name="Szabo A."/>
            <person name="Korponai K."/>
            <person name="Felfoldi T."/>
        </authorList>
    </citation>
    <scope>NUCLEOTIDE SEQUENCE</scope>
    <source>
        <strain evidence="2">DSM 111904</strain>
    </source>
</reference>
<sequence>MKFLISSLSLVLFVCHISFAQVSSGFDSQNNMDQLGGAGNIVREMKPVKASTKGSPLIFEKLKNGSIYKGGEVIDSSEYNIHLEEKLIVRSSNKGLQFLENLQFDSLVFNDSDTFINRVVKTDKNEWYLERVMLKDGQVIFLNHEVTLIKGNVGGAYSGGNNYDEYIKKVKFFKSNDDNLEEFKMNKKWLKNNYDKYEDIQKKLDSNQLKFNSYESIMDLISTIKM</sequence>
<evidence type="ECO:0000313" key="3">
    <source>
        <dbReference type="Proteomes" id="UP001165489"/>
    </source>
</evidence>
<evidence type="ECO:0000256" key="1">
    <source>
        <dbReference type="SAM" id="SignalP"/>
    </source>
</evidence>
<gene>
    <name evidence="2" type="ORF">MM239_16660</name>
</gene>
<organism evidence="2 3">
    <name type="scientific">Belliella filtrata</name>
    <dbReference type="NCBI Taxonomy" id="2923435"/>
    <lineage>
        <taxon>Bacteria</taxon>
        <taxon>Pseudomonadati</taxon>
        <taxon>Bacteroidota</taxon>
        <taxon>Cytophagia</taxon>
        <taxon>Cytophagales</taxon>
        <taxon>Cyclobacteriaceae</taxon>
        <taxon>Belliella</taxon>
    </lineage>
</organism>
<keyword evidence="3" id="KW-1185">Reference proteome</keyword>
<evidence type="ECO:0008006" key="4">
    <source>
        <dbReference type="Google" id="ProtNLM"/>
    </source>
</evidence>